<evidence type="ECO:0000313" key="4">
    <source>
        <dbReference type="Proteomes" id="UP000275078"/>
    </source>
</evidence>
<dbReference type="EMBL" id="ML120130">
    <property type="protein sequence ID" value="RPA70683.1"/>
    <property type="molecule type" value="Genomic_DNA"/>
</dbReference>
<sequence length="176" mass="19573">MASKPRFSGSFQHLLQPKRTASKPRFPPPNQLSSLPFFAGKPARKEDLVAAISAAISARNHSFKDGIKDGLHLLARFSPSFMWDMALDSRWQGSSKQRRSGFDFLHQRSGFPHAFTARSSRFIALIPSPMDQGLLSSLGFRHHSSPKEQVQGLEFRSCSCTKARVFAAKPASNETK</sequence>
<name>A0A3N4H6W2_ASCIM</name>
<feature type="region of interest" description="Disordered" evidence="1">
    <location>
        <begin position="1"/>
        <end position="29"/>
    </location>
</feature>
<accession>A0A3N4H6W2</accession>
<protein>
    <submittedName>
        <fullName evidence="2">Uncharacterized protein</fullName>
    </submittedName>
</protein>
<evidence type="ECO:0000313" key="2">
    <source>
        <dbReference type="EMBL" id="RPA70683.1"/>
    </source>
</evidence>
<evidence type="ECO:0000313" key="3">
    <source>
        <dbReference type="EMBL" id="RPA70684.1"/>
    </source>
</evidence>
<dbReference type="AlphaFoldDB" id="A0A3N4H6W2"/>
<keyword evidence="4" id="KW-1185">Reference proteome</keyword>
<evidence type="ECO:0000256" key="1">
    <source>
        <dbReference type="SAM" id="MobiDB-lite"/>
    </source>
</evidence>
<proteinExistence type="predicted"/>
<organism evidence="2 4">
    <name type="scientific">Ascobolus immersus RN42</name>
    <dbReference type="NCBI Taxonomy" id="1160509"/>
    <lineage>
        <taxon>Eukaryota</taxon>
        <taxon>Fungi</taxon>
        <taxon>Dikarya</taxon>
        <taxon>Ascomycota</taxon>
        <taxon>Pezizomycotina</taxon>
        <taxon>Pezizomycetes</taxon>
        <taxon>Pezizales</taxon>
        <taxon>Ascobolaceae</taxon>
        <taxon>Ascobolus</taxon>
    </lineage>
</organism>
<dbReference type="Proteomes" id="UP000275078">
    <property type="component" value="Unassembled WGS sequence"/>
</dbReference>
<reference evidence="2 4" key="1">
    <citation type="journal article" date="2018" name="Nat. Ecol. Evol.">
        <title>Pezizomycetes genomes reveal the molecular basis of ectomycorrhizal truffle lifestyle.</title>
        <authorList>
            <person name="Murat C."/>
            <person name="Payen T."/>
            <person name="Noel B."/>
            <person name="Kuo A."/>
            <person name="Morin E."/>
            <person name="Chen J."/>
            <person name="Kohler A."/>
            <person name="Krizsan K."/>
            <person name="Balestrini R."/>
            <person name="Da Silva C."/>
            <person name="Montanini B."/>
            <person name="Hainaut M."/>
            <person name="Levati E."/>
            <person name="Barry K.W."/>
            <person name="Belfiori B."/>
            <person name="Cichocki N."/>
            <person name="Clum A."/>
            <person name="Dockter R.B."/>
            <person name="Fauchery L."/>
            <person name="Guy J."/>
            <person name="Iotti M."/>
            <person name="Le Tacon F."/>
            <person name="Lindquist E.A."/>
            <person name="Lipzen A."/>
            <person name="Malagnac F."/>
            <person name="Mello A."/>
            <person name="Molinier V."/>
            <person name="Miyauchi S."/>
            <person name="Poulain J."/>
            <person name="Riccioni C."/>
            <person name="Rubini A."/>
            <person name="Sitrit Y."/>
            <person name="Splivallo R."/>
            <person name="Traeger S."/>
            <person name="Wang M."/>
            <person name="Zifcakova L."/>
            <person name="Wipf D."/>
            <person name="Zambonelli A."/>
            <person name="Paolocci F."/>
            <person name="Nowrousian M."/>
            <person name="Ottonello S."/>
            <person name="Baldrian P."/>
            <person name="Spatafora J.W."/>
            <person name="Henrissat B."/>
            <person name="Nagy L.G."/>
            <person name="Aury J.M."/>
            <person name="Wincker P."/>
            <person name="Grigoriev I.V."/>
            <person name="Bonfante P."/>
            <person name="Martin F.M."/>
        </authorList>
    </citation>
    <scope>NUCLEOTIDE SEQUENCE [LARGE SCALE GENOMIC DNA]</scope>
    <source>
        <strain evidence="2 4">RN42</strain>
    </source>
</reference>
<gene>
    <name evidence="3" type="ORF">BJ508DRAFT_336914</name>
    <name evidence="2" type="ORF">BJ508DRAFT_336915</name>
</gene>
<dbReference type="EMBL" id="ML120129">
    <property type="protein sequence ID" value="RPA70684.1"/>
    <property type="molecule type" value="Genomic_DNA"/>
</dbReference>